<comment type="caution">
    <text evidence="2">The sequence shown here is derived from an EMBL/GenBank/DDBJ whole genome shotgun (WGS) entry which is preliminary data.</text>
</comment>
<organism evidence="2 3">
    <name type="scientific">Nonomuraea muscovyensis</name>
    <dbReference type="NCBI Taxonomy" id="1124761"/>
    <lineage>
        <taxon>Bacteria</taxon>
        <taxon>Bacillati</taxon>
        <taxon>Actinomycetota</taxon>
        <taxon>Actinomycetes</taxon>
        <taxon>Streptosporangiales</taxon>
        <taxon>Streptosporangiaceae</taxon>
        <taxon>Nonomuraea</taxon>
    </lineage>
</organism>
<keyword evidence="3" id="KW-1185">Reference proteome</keyword>
<keyword evidence="1" id="KW-0812">Transmembrane</keyword>
<feature type="transmembrane region" description="Helical" evidence="1">
    <location>
        <begin position="35"/>
        <end position="53"/>
    </location>
</feature>
<accession>A0A7X0EZC8</accession>
<dbReference type="EMBL" id="JACHJB010000001">
    <property type="protein sequence ID" value="MBB6346596.1"/>
    <property type="molecule type" value="Genomic_DNA"/>
</dbReference>
<proteinExistence type="predicted"/>
<keyword evidence="1" id="KW-1133">Transmembrane helix</keyword>
<evidence type="ECO:0000256" key="1">
    <source>
        <dbReference type="SAM" id="Phobius"/>
    </source>
</evidence>
<reference evidence="2 3" key="1">
    <citation type="submission" date="2020-08" db="EMBL/GenBank/DDBJ databases">
        <title>Sequencing the genomes of 1000 actinobacteria strains.</title>
        <authorList>
            <person name="Klenk H.-P."/>
        </authorList>
    </citation>
    <scope>NUCLEOTIDE SEQUENCE [LARGE SCALE GENOMIC DNA]</scope>
    <source>
        <strain evidence="2 3">DSM 45913</strain>
    </source>
</reference>
<evidence type="ECO:0000313" key="3">
    <source>
        <dbReference type="Proteomes" id="UP000583800"/>
    </source>
</evidence>
<dbReference type="AlphaFoldDB" id="A0A7X0EZC8"/>
<dbReference type="RefSeq" id="WP_185084341.1">
    <property type="nucleotide sequence ID" value="NZ_JACHJB010000001.1"/>
</dbReference>
<gene>
    <name evidence="2" type="ORF">FHU36_003105</name>
</gene>
<keyword evidence="1" id="KW-0472">Membrane</keyword>
<dbReference type="Proteomes" id="UP000583800">
    <property type="component" value="Unassembled WGS sequence"/>
</dbReference>
<evidence type="ECO:0000313" key="2">
    <source>
        <dbReference type="EMBL" id="MBB6346596.1"/>
    </source>
</evidence>
<protein>
    <submittedName>
        <fullName evidence="2">Uncharacterized protein</fullName>
    </submittedName>
</protein>
<name>A0A7X0EZC8_9ACTN</name>
<sequence>MDRNPRNQIYPAGEDLPAARRSTALARLWRYRTELLVLAALFLVAAALVGAVGQGRWMPLILLSAAISAPAVTRSGRNWVVAHFWCVVSRHRLQRTCLETTMHTRAGRIPLVLWITPTRTGEKALVLTRAGISAAEFEAYAEEIAAACWARSAAVYRHRRWAHLVIVEIVRRDELPGALSPGLERLYGRRAWIPLRSSDLEEPPDLRSAPPGRLVLSQVG</sequence>